<keyword evidence="3 6" id="KW-0812">Transmembrane</keyword>
<dbReference type="EMBL" id="JARQWQ010000002">
    <property type="protein sequence ID" value="KAK2573352.1"/>
    <property type="molecule type" value="Genomic_DNA"/>
</dbReference>
<dbReference type="AlphaFoldDB" id="A0AAD9R558"/>
<keyword evidence="5 7" id="KW-0472">Membrane</keyword>
<evidence type="ECO:0000313" key="9">
    <source>
        <dbReference type="EMBL" id="KAK2573352.1"/>
    </source>
</evidence>
<dbReference type="CDD" id="cd00637">
    <property type="entry name" value="7tm_classA_rhodopsin-like"/>
    <property type="match status" value="1"/>
</dbReference>
<evidence type="ECO:0000256" key="6">
    <source>
        <dbReference type="RuleBase" id="RU000688"/>
    </source>
</evidence>
<evidence type="ECO:0000256" key="7">
    <source>
        <dbReference type="SAM" id="Phobius"/>
    </source>
</evidence>
<keyword evidence="4 7" id="KW-1133">Transmembrane helix</keyword>
<feature type="transmembrane region" description="Helical" evidence="7">
    <location>
        <begin position="61"/>
        <end position="89"/>
    </location>
</feature>
<gene>
    <name evidence="9" type="ORF">P5673_000999</name>
</gene>
<comment type="subcellular location">
    <subcellularLocation>
        <location evidence="1">Cell membrane</location>
        <topology evidence="1">Multi-pass membrane protein</topology>
    </subcellularLocation>
</comment>
<proteinExistence type="inferred from homology"/>
<reference evidence="9" key="2">
    <citation type="journal article" date="2023" name="Science">
        <title>Genomic signatures of disease resistance in endangered staghorn corals.</title>
        <authorList>
            <person name="Vollmer S.V."/>
            <person name="Selwyn J.D."/>
            <person name="Despard B.A."/>
            <person name="Roesel C.L."/>
        </authorList>
    </citation>
    <scope>NUCLEOTIDE SEQUENCE</scope>
    <source>
        <strain evidence="9">K2</strain>
    </source>
</reference>
<dbReference type="PANTHER" id="PTHR22750">
    <property type="entry name" value="G-PROTEIN COUPLED RECEPTOR"/>
    <property type="match status" value="1"/>
</dbReference>
<evidence type="ECO:0000256" key="5">
    <source>
        <dbReference type="ARBA" id="ARBA00023136"/>
    </source>
</evidence>
<keyword evidence="6 9" id="KW-0675">Receptor</keyword>
<accession>A0AAD9R558</accession>
<evidence type="ECO:0000256" key="3">
    <source>
        <dbReference type="ARBA" id="ARBA00022692"/>
    </source>
</evidence>
<feature type="transmembrane region" description="Helical" evidence="7">
    <location>
        <begin position="308"/>
        <end position="330"/>
    </location>
</feature>
<dbReference type="SUPFAM" id="SSF81321">
    <property type="entry name" value="Family A G protein-coupled receptor-like"/>
    <property type="match status" value="1"/>
</dbReference>
<feature type="transmembrane region" description="Helical" evidence="7">
    <location>
        <begin position="184"/>
        <end position="204"/>
    </location>
</feature>
<dbReference type="PROSITE" id="PS50262">
    <property type="entry name" value="G_PROTEIN_RECEP_F1_2"/>
    <property type="match status" value="1"/>
</dbReference>
<feature type="transmembrane region" description="Helical" evidence="7">
    <location>
        <begin position="210"/>
        <end position="233"/>
    </location>
</feature>
<dbReference type="Pfam" id="PF00001">
    <property type="entry name" value="7tm_1"/>
    <property type="match status" value="1"/>
</dbReference>
<keyword evidence="10" id="KW-1185">Reference proteome</keyword>
<sequence length="352" mass="39439">MNRSGSVSPGKPYQTDTETKMKLATNVSMLSAQNLTVSPTGLSEETCFMFDVNFHTTRHLYVVHIITSIINASFSLTAIAGNAVVIFTVWATPSLHSPSNILICCLAGSDLMVGLLTQPCFVLHKIGEIFHRLEMYCITRMLLESTGNITAGASVFIMAATSIERWLALRLHLRYNELVTVGRVLTTVSFLWIFLIVLAVFRVFLIRPKIYNTILITLVSLCLFSTYLAYVKILQCVRHHERRIQGIITGIGLAQTEEKAGTLKSLIRFKRSTISMFLIVGVFSACFLPLLSVSLAHQIWGYTVGVKAAYAFVSSLAFINSSINPLLYCWRMKSLRNAMKATFKRRSFKAWR</sequence>
<feature type="domain" description="G-protein coupled receptors family 1 profile" evidence="8">
    <location>
        <begin position="81"/>
        <end position="328"/>
    </location>
</feature>
<dbReference type="GO" id="GO:0005886">
    <property type="term" value="C:plasma membrane"/>
    <property type="evidence" value="ECO:0007669"/>
    <property type="project" value="UniProtKB-SubCell"/>
</dbReference>
<keyword evidence="6" id="KW-0297">G-protein coupled receptor</keyword>
<organism evidence="9 10">
    <name type="scientific">Acropora cervicornis</name>
    <name type="common">Staghorn coral</name>
    <dbReference type="NCBI Taxonomy" id="6130"/>
    <lineage>
        <taxon>Eukaryota</taxon>
        <taxon>Metazoa</taxon>
        <taxon>Cnidaria</taxon>
        <taxon>Anthozoa</taxon>
        <taxon>Hexacorallia</taxon>
        <taxon>Scleractinia</taxon>
        <taxon>Astrocoeniina</taxon>
        <taxon>Acroporidae</taxon>
        <taxon>Acropora</taxon>
    </lineage>
</organism>
<evidence type="ECO:0000256" key="4">
    <source>
        <dbReference type="ARBA" id="ARBA00022989"/>
    </source>
</evidence>
<dbReference type="PROSITE" id="PS00237">
    <property type="entry name" value="G_PROTEIN_RECEP_F1_1"/>
    <property type="match status" value="1"/>
</dbReference>
<name>A0AAD9R558_ACRCE</name>
<keyword evidence="6" id="KW-0807">Transducer</keyword>
<comment type="caution">
    <text evidence="9">The sequence shown here is derived from an EMBL/GenBank/DDBJ whole genome shotgun (WGS) entry which is preliminary data.</text>
</comment>
<feature type="transmembrane region" description="Helical" evidence="7">
    <location>
        <begin position="146"/>
        <end position="163"/>
    </location>
</feature>
<evidence type="ECO:0000256" key="2">
    <source>
        <dbReference type="ARBA" id="ARBA00022475"/>
    </source>
</evidence>
<dbReference type="PRINTS" id="PR00237">
    <property type="entry name" value="GPCRRHODOPSN"/>
</dbReference>
<dbReference type="Proteomes" id="UP001249851">
    <property type="component" value="Unassembled WGS sequence"/>
</dbReference>
<comment type="similarity">
    <text evidence="6">Belongs to the G-protein coupled receptor 1 family.</text>
</comment>
<dbReference type="GO" id="GO:0004930">
    <property type="term" value="F:G protein-coupled receptor activity"/>
    <property type="evidence" value="ECO:0007669"/>
    <property type="project" value="UniProtKB-KW"/>
</dbReference>
<feature type="transmembrane region" description="Helical" evidence="7">
    <location>
        <begin position="274"/>
        <end position="296"/>
    </location>
</feature>
<evidence type="ECO:0000256" key="1">
    <source>
        <dbReference type="ARBA" id="ARBA00004651"/>
    </source>
</evidence>
<dbReference type="InterPro" id="IPR017452">
    <property type="entry name" value="GPCR_Rhodpsn_7TM"/>
</dbReference>
<reference evidence="9" key="1">
    <citation type="journal article" date="2023" name="G3 (Bethesda)">
        <title>Whole genome assembly and annotation of the endangered Caribbean coral Acropora cervicornis.</title>
        <authorList>
            <person name="Selwyn J.D."/>
            <person name="Vollmer S.V."/>
        </authorList>
    </citation>
    <scope>NUCLEOTIDE SEQUENCE</scope>
    <source>
        <strain evidence="9">K2</strain>
    </source>
</reference>
<dbReference type="Gene3D" id="1.20.1070.10">
    <property type="entry name" value="Rhodopsin 7-helix transmembrane proteins"/>
    <property type="match status" value="1"/>
</dbReference>
<keyword evidence="2" id="KW-1003">Cell membrane</keyword>
<evidence type="ECO:0000259" key="8">
    <source>
        <dbReference type="PROSITE" id="PS50262"/>
    </source>
</evidence>
<evidence type="ECO:0000313" key="10">
    <source>
        <dbReference type="Proteomes" id="UP001249851"/>
    </source>
</evidence>
<protein>
    <submittedName>
        <fullName evidence="9">Adenosine receptor A2b</fullName>
    </submittedName>
</protein>
<dbReference type="InterPro" id="IPR000276">
    <property type="entry name" value="GPCR_Rhodpsn"/>
</dbReference>